<gene>
    <name evidence="1" type="ORF">SAMN02745126_00358</name>
</gene>
<proteinExistence type="predicted"/>
<reference evidence="2" key="1">
    <citation type="submission" date="2017-02" db="EMBL/GenBank/DDBJ databases">
        <authorList>
            <person name="Varghese N."/>
            <person name="Submissions S."/>
        </authorList>
    </citation>
    <scope>NUCLEOTIDE SEQUENCE [LARGE SCALE GENOMIC DNA]</scope>
    <source>
        <strain evidence="2">ATCC 27094</strain>
    </source>
</reference>
<organism evidence="1 2">
    <name type="scientific">Enhydrobacter aerosaccus</name>
    <dbReference type="NCBI Taxonomy" id="225324"/>
    <lineage>
        <taxon>Bacteria</taxon>
        <taxon>Pseudomonadati</taxon>
        <taxon>Pseudomonadota</taxon>
        <taxon>Alphaproteobacteria</taxon>
        <taxon>Hyphomicrobiales</taxon>
        <taxon>Enhydrobacter</taxon>
    </lineage>
</organism>
<protein>
    <recommendedName>
        <fullName evidence="3">ChrR Cupin-like domain-containing protein</fullName>
    </recommendedName>
</protein>
<evidence type="ECO:0000313" key="2">
    <source>
        <dbReference type="Proteomes" id="UP000190092"/>
    </source>
</evidence>
<dbReference type="SUPFAM" id="SSF51182">
    <property type="entry name" value="RmlC-like cupins"/>
    <property type="match status" value="1"/>
</dbReference>
<name>A0A1T4JQT9_9HYPH</name>
<dbReference type="Gene3D" id="2.60.120.10">
    <property type="entry name" value="Jelly Rolls"/>
    <property type="match status" value="1"/>
</dbReference>
<dbReference type="Proteomes" id="UP000190092">
    <property type="component" value="Unassembled WGS sequence"/>
</dbReference>
<dbReference type="EMBL" id="FUWJ01000001">
    <property type="protein sequence ID" value="SJZ32536.1"/>
    <property type="molecule type" value="Genomic_DNA"/>
</dbReference>
<evidence type="ECO:0008006" key="3">
    <source>
        <dbReference type="Google" id="ProtNLM"/>
    </source>
</evidence>
<keyword evidence="2" id="KW-1185">Reference proteome</keyword>
<sequence length="150" mass="16519">MESSWKSFRVDPVSAPWEPARYNVVVEDGREYGRWRRVLRRHSHGLTVISRYKAPPGKAWKIVGKAPELGEEVFIMEGAYYNGSGRVIAGPGTFMFNAPGAVHGGICRDLTLFIHCCSGEPDELLSVDLVDFETKEDPPASGVQIAIAGK</sequence>
<dbReference type="AlphaFoldDB" id="A0A1T4JQT9"/>
<evidence type="ECO:0000313" key="1">
    <source>
        <dbReference type="EMBL" id="SJZ32536.1"/>
    </source>
</evidence>
<dbReference type="OrthoDB" id="8480432at2"/>
<dbReference type="InterPro" id="IPR014710">
    <property type="entry name" value="RmlC-like_jellyroll"/>
</dbReference>
<accession>A0A1T4JQT9</accession>
<dbReference type="RefSeq" id="WP_085932103.1">
    <property type="nucleotide sequence ID" value="NZ_FUWJ01000001.1"/>
</dbReference>
<dbReference type="InterPro" id="IPR011051">
    <property type="entry name" value="RmlC_Cupin_sf"/>
</dbReference>